<dbReference type="OrthoDB" id="1927690at2759"/>
<dbReference type="Gramene" id="KMT14844">
    <property type="protein sequence ID" value="KMT14844"/>
    <property type="gene ID" value="BVRB_3g065670"/>
</dbReference>
<dbReference type="PANTHER" id="PTHR36037">
    <property type="entry name" value="RNA-DIRECTED DNA POLYMERASE (REVERSE TRANSCRIPTASE)-RELATED FAMILY PROTEIN"/>
    <property type="match status" value="1"/>
</dbReference>
<name>A0A0J8CS17_BETVV</name>
<dbReference type="EMBL" id="KQ090066">
    <property type="protein sequence ID" value="KMT14844.1"/>
    <property type="molecule type" value="Genomic_DNA"/>
</dbReference>
<organism evidence="2 3">
    <name type="scientific">Beta vulgaris subsp. vulgaris</name>
    <name type="common">Beet</name>
    <dbReference type="NCBI Taxonomy" id="3555"/>
    <lineage>
        <taxon>Eukaryota</taxon>
        <taxon>Viridiplantae</taxon>
        <taxon>Streptophyta</taxon>
        <taxon>Embryophyta</taxon>
        <taxon>Tracheophyta</taxon>
        <taxon>Spermatophyta</taxon>
        <taxon>Magnoliopsida</taxon>
        <taxon>eudicotyledons</taxon>
        <taxon>Gunneridae</taxon>
        <taxon>Pentapetalae</taxon>
        <taxon>Caryophyllales</taxon>
        <taxon>Chenopodiaceae</taxon>
        <taxon>Betoideae</taxon>
        <taxon>Beta</taxon>
    </lineage>
</organism>
<dbReference type="OMA" id="LGWFLQK"/>
<dbReference type="eggNOG" id="ENOG502QQ0E">
    <property type="taxonomic scope" value="Eukaryota"/>
</dbReference>
<sequence length="417" mass="47224">MESEPIHLDTIRSRIAELSEFLTHSPSSDSDQLLQHCVLALETNVNQIVADHSDVGSFKDQDLDAYMDRLRDDLRTTEAETASLAEEIQSLRKLHVQGTCQLESNLESLRYVVEYAQLRDNLLTQPVEGPGEEISGEHVGKFKQGEGQPQVKAHHDDYFEALKLEHQIEMNEMTLKSLQDLDLNLKRIEAVENIEEALTGLKVIDFEGNTIRVSLRTYLPDVEGMMCQLNADDNMKQSEVNHELLIEVVDGTMELKNVEISPNDVYIGDVVEATNTFSKLFSVSPVPQTRSSLGWFLQKVQDKIVICTLRQQMVKIANNSRHSFEYLDKDELIVAHMIGGIDAFVKPCQGWPLSTSPLKLVSFRSSDQNVKEISLSLLSKVEELANSFDLNIRKSLSSFVDRIEETLLDKFRPDLHL</sequence>
<evidence type="ECO:0000313" key="3">
    <source>
        <dbReference type="Proteomes" id="UP000035740"/>
    </source>
</evidence>
<dbReference type="PANTHER" id="PTHR36037:SF1">
    <property type="entry name" value="RNA-DIRECTED DNA POLYMERASE (REVERSE TRANSCRIPTASE)-RELATED FAMILY PROTEIN"/>
    <property type="match status" value="1"/>
</dbReference>
<protein>
    <submittedName>
        <fullName evidence="2">Uncharacterized protein</fullName>
    </submittedName>
</protein>
<keyword evidence="1" id="KW-0175">Coiled coil</keyword>
<dbReference type="KEGG" id="bvg:104889792"/>
<evidence type="ECO:0000256" key="1">
    <source>
        <dbReference type="SAM" id="Coils"/>
    </source>
</evidence>
<gene>
    <name evidence="2" type="ORF">BVRB_3g065670</name>
</gene>
<dbReference type="AlphaFoldDB" id="A0A0J8CS17"/>
<evidence type="ECO:0000313" key="2">
    <source>
        <dbReference type="EMBL" id="KMT14844.1"/>
    </source>
</evidence>
<reference evidence="2 3" key="1">
    <citation type="journal article" date="2014" name="Nature">
        <title>The genome of the recently domesticated crop plant sugar beet (Beta vulgaris).</title>
        <authorList>
            <person name="Dohm J.C."/>
            <person name="Minoche A.E."/>
            <person name="Holtgrawe D."/>
            <person name="Capella-Gutierrez S."/>
            <person name="Zakrzewski F."/>
            <person name="Tafer H."/>
            <person name="Rupp O."/>
            <person name="Sorensen T.R."/>
            <person name="Stracke R."/>
            <person name="Reinhardt R."/>
            <person name="Goesmann A."/>
            <person name="Kraft T."/>
            <person name="Schulz B."/>
            <person name="Stadler P.F."/>
            <person name="Schmidt T."/>
            <person name="Gabaldon T."/>
            <person name="Lehrach H."/>
            <person name="Weisshaar B."/>
            <person name="Himmelbauer H."/>
        </authorList>
    </citation>
    <scope>NUCLEOTIDE SEQUENCE [LARGE SCALE GENOMIC DNA]</scope>
    <source>
        <tissue evidence="2">Taproot</tissue>
    </source>
</reference>
<keyword evidence="3" id="KW-1185">Reference proteome</keyword>
<proteinExistence type="predicted"/>
<feature type="coiled-coil region" evidence="1">
    <location>
        <begin position="67"/>
        <end position="94"/>
    </location>
</feature>
<accession>A0A0J8CS17</accession>
<dbReference type="Proteomes" id="UP000035740">
    <property type="component" value="Chromosome 3"/>
</dbReference>